<reference evidence="1 2" key="1">
    <citation type="submission" date="2015-08" db="EMBL/GenBank/DDBJ databases">
        <title>Next Generation Sequencing and Analysis of the Genome of Puccinia sorghi L Schw, the Causal Agent of Maize Common Rust.</title>
        <authorList>
            <person name="Rochi L."/>
            <person name="Burguener G."/>
            <person name="Darino M."/>
            <person name="Turjanski A."/>
            <person name="Kreff E."/>
            <person name="Dieguez M.J."/>
            <person name="Sacco F."/>
        </authorList>
    </citation>
    <scope>NUCLEOTIDE SEQUENCE [LARGE SCALE GENOMIC DNA]</scope>
    <source>
        <strain evidence="1 2">RO10H11247</strain>
    </source>
</reference>
<gene>
    <name evidence="1" type="ORF">VP01_5198g1</name>
</gene>
<accession>A0A0L6UKQ3</accession>
<dbReference type="VEuPathDB" id="FungiDB:VP01_5198g1"/>
<dbReference type="EMBL" id="LAVV01010384">
    <property type="protein sequence ID" value="KNZ49131.1"/>
    <property type="molecule type" value="Genomic_DNA"/>
</dbReference>
<organism evidence="1 2">
    <name type="scientific">Puccinia sorghi</name>
    <dbReference type="NCBI Taxonomy" id="27349"/>
    <lineage>
        <taxon>Eukaryota</taxon>
        <taxon>Fungi</taxon>
        <taxon>Dikarya</taxon>
        <taxon>Basidiomycota</taxon>
        <taxon>Pucciniomycotina</taxon>
        <taxon>Pucciniomycetes</taxon>
        <taxon>Pucciniales</taxon>
        <taxon>Pucciniaceae</taxon>
        <taxon>Puccinia</taxon>
    </lineage>
</organism>
<dbReference type="Proteomes" id="UP000037035">
    <property type="component" value="Unassembled WGS sequence"/>
</dbReference>
<evidence type="ECO:0000313" key="1">
    <source>
        <dbReference type="EMBL" id="KNZ49131.1"/>
    </source>
</evidence>
<proteinExistence type="predicted"/>
<dbReference type="AlphaFoldDB" id="A0A0L6UKQ3"/>
<name>A0A0L6UKQ3_9BASI</name>
<comment type="caution">
    <text evidence="1">The sequence shown here is derived from an EMBL/GenBank/DDBJ whole genome shotgun (WGS) entry which is preliminary data.</text>
</comment>
<keyword evidence="2" id="KW-1185">Reference proteome</keyword>
<sequence length="375" mass="42514">MSLRKRFRLLKLWSVKQREVVVIEAKGLHVKKENTIIKKRKVTKESQQEFKHPPQLDEELAIISSEGIRVKMISLFFFISHRVFIFISRCSSLIINFYGDCIARAKKIPLVYGLILGITYHSPRSYLDIPVTFKNISDLSLQKKKKLLNCLQLTSSKLIQQSFKQTSHTVTLQKNLHMQKGGVWMAAWLDHAVCQLQSGKNVFSSWICEHQIINKKGVGISIVPDLFSFLSFSNTSSLMIQLVPLNKNIISSCHSYAEQETSASFLRLTTEALEGSLIWEHNMAPSSIRMILKNNLSGCNGDFFSCGLEITPTPSNQEIFSSQILKNVRHKWSFITNILNMSVGNPVSGTHFPINLSSPGIFPWHLHAILICAQV</sequence>
<protein>
    <submittedName>
        <fullName evidence="1">Uncharacterized protein</fullName>
    </submittedName>
</protein>
<evidence type="ECO:0000313" key="2">
    <source>
        <dbReference type="Proteomes" id="UP000037035"/>
    </source>
</evidence>